<protein>
    <submittedName>
        <fullName evidence="2">Polysaccharide deacetylase</fullName>
    </submittedName>
</protein>
<gene>
    <name evidence="2" type="ORF">BGI42_03605</name>
</gene>
<dbReference type="PANTHER" id="PTHR10587:SF125">
    <property type="entry name" value="POLYSACCHARIDE DEACETYLASE YHEN-RELATED"/>
    <property type="match status" value="1"/>
</dbReference>
<dbReference type="GO" id="GO:0016810">
    <property type="term" value="F:hydrolase activity, acting on carbon-nitrogen (but not peptide) bonds"/>
    <property type="evidence" value="ECO:0007669"/>
    <property type="project" value="InterPro"/>
</dbReference>
<dbReference type="SUPFAM" id="SSF88713">
    <property type="entry name" value="Glycoside hydrolase/deacetylase"/>
    <property type="match status" value="1"/>
</dbReference>
<dbReference type="CDD" id="cd10944">
    <property type="entry name" value="CE4_SmPgdA_like"/>
    <property type="match status" value="1"/>
</dbReference>
<dbReference type="OrthoDB" id="258610at2"/>
<evidence type="ECO:0000259" key="1">
    <source>
        <dbReference type="PROSITE" id="PS51677"/>
    </source>
</evidence>
<dbReference type="AlphaFoldDB" id="A0A1D7XHM7"/>
<evidence type="ECO:0000313" key="2">
    <source>
        <dbReference type="EMBL" id="AOR22853.1"/>
    </source>
</evidence>
<dbReference type="InterPro" id="IPR011330">
    <property type="entry name" value="Glyco_hydro/deAcase_b/a-brl"/>
</dbReference>
<reference evidence="3" key="1">
    <citation type="submission" date="2016-09" db="EMBL/GenBank/DDBJ databases">
        <title>Genomics of Clostridium taeniosporum, an organism which forms endospores with ribbon-like appendages.</title>
        <authorList>
            <person name="Walker J.R."/>
        </authorList>
    </citation>
    <scope>NUCLEOTIDE SEQUENCE [LARGE SCALE GENOMIC DNA]</scope>
    <source>
        <strain evidence="3">1/k</strain>
    </source>
</reference>
<dbReference type="InterPro" id="IPR050248">
    <property type="entry name" value="Polysacc_deacetylase_ArnD"/>
</dbReference>
<dbReference type="GO" id="GO:0005975">
    <property type="term" value="P:carbohydrate metabolic process"/>
    <property type="evidence" value="ECO:0007669"/>
    <property type="project" value="InterPro"/>
</dbReference>
<dbReference type="Gene3D" id="3.20.20.370">
    <property type="entry name" value="Glycoside hydrolase/deacetylase"/>
    <property type="match status" value="1"/>
</dbReference>
<accession>A0A1D7XHM7</accession>
<dbReference type="STRING" id="394958.BGI42_03605"/>
<dbReference type="PANTHER" id="PTHR10587">
    <property type="entry name" value="GLYCOSYL TRANSFERASE-RELATED"/>
    <property type="match status" value="1"/>
</dbReference>
<dbReference type="Proteomes" id="UP000094652">
    <property type="component" value="Chromosome"/>
</dbReference>
<dbReference type="RefSeq" id="WP_069679011.1">
    <property type="nucleotide sequence ID" value="NZ_CP017253.2"/>
</dbReference>
<dbReference type="KEGG" id="ctae:BGI42_03605"/>
<dbReference type="PROSITE" id="PS51677">
    <property type="entry name" value="NODB"/>
    <property type="match status" value="1"/>
</dbReference>
<proteinExistence type="predicted"/>
<name>A0A1D7XHM7_9CLOT</name>
<sequence length="238" mass="27600">MKLNKLNRLIIILLSFILLINLNNKTIFAEDEINNNKVVYLTFDDGPAKKITEDILDILKNEKVHATFFLIGEQIKGQEDLVKRLYNEGHSIGLHSMSHKKNNLYSSNEHFLKEMLETQELINSVIGIKPNILRFPFGCNNTSYHLCKPMVDLLHENNLRIYDWNVDSGDGANHLANPSTFIKNSRSDKDKVILLMHCSYISKNSVKALPQIIKYYKDKDYEFKTITDETPEQYHITK</sequence>
<feature type="domain" description="NodB homology" evidence="1">
    <location>
        <begin position="37"/>
        <end position="224"/>
    </location>
</feature>
<evidence type="ECO:0000313" key="3">
    <source>
        <dbReference type="Proteomes" id="UP000094652"/>
    </source>
</evidence>
<dbReference type="InterPro" id="IPR002509">
    <property type="entry name" value="NODB_dom"/>
</dbReference>
<dbReference type="EMBL" id="CP017253">
    <property type="protein sequence ID" value="AOR22853.1"/>
    <property type="molecule type" value="Genomic_DNA"/>
</dbReference>
<organism evidence="2 3">
    <name type="scientific">Clostridium taeniosporum</name>
    <dbReference type="NCBI Taxonomy" id="394958"/>
    <lineage>
        <taxon>Bacteria</taxon>
        <taxon>Bacillati</taxon>
        <taxon>Bacillota</taxon>
        <taxon>Clostridia</taxon>
        <taxon>Eubacteriales</taxon>
        <taxon>Clostridiaceae</taxon>
        <taxon>Clostridium</taxon>
    </lineage>
</organism>
<dbReference type="Pfam" id="PF01522">
    <property type="entry name" value="Polysacc_deac_1"/>
    <property type="match status" value="1"/>
</dbReference>
<keyword evidence="3" id="KW-1185">Reference proteome</keyword>